<dbReference type="OrthoDB" id="669122at2"/>
<dbReference type="AlphaFoldDB" id="A0A553DW80"/>
<dbReference type="EMBL" id="VJZT01000014">
    <property type="protein sequence ID" value="TRX37027.1"/>
    <property type="molecule type" value="Genomic_DNA"/>
</dbReference>
<reference evidence="1 2" key="1">
    <citation type="submission" date="2019-07" db="EMBL/GenBank/DDBJ databases">
        <title>Novel species of Flavobacterium.</title>
        <authorList>
            <person name="Liu Q."/>
            <person name="Xin Y.-H."/>
        </authorList>
    </citation>
    <scope>NUCLEOTIDE SEQUENCE [LARGE SCALE GENOMIC DNA]</scope>
    <source>
        <strain evidence="1 2">LB1R34</strain>
    </source>
</reference>
<keyword evidence="2" id="KW-1185">Reference proteome</keyword>
<name>A0A553DW80_9FLAO</name>
<dbReference type="Proteomes" id="UP000316371">
    <property type="component" value="Unassembled WGS sequence"/>
</dbReference>
<proteinExistence type="predicted"/>
<evidence type="ECO:0000313" key="2">
    <source>
        <dbReference type="Proteomes" id="UP000316371"/>
    </source>
</evidence>
<dbReference type="RefSeq" id="WP_144257109.1">
    <property type="nucleotide sequence ID" value="NZ_VJZT01000014.1"/>
</dbReference>
<evidence type="ECO:0000313" key="1">
    <source>
        <dbReference type="EMBL" id="TRX37027.1"/>
    </source>
</evidence>
<comment type="caution">
    <text evidence="1">The sequence shown here is derived from an EMBL/GenBank/DDBJ whole genome shotgun (WGS) entry which is preliminary data.</text>
</comment>
<accession>A0A553DW80</accession>
<organism evidence="1 2">
    <name type="scientific">Flavobacterium restrictum</name>
    <dbReference type="NCBI Taxonomy" id="2594428"/>
    <lineage>
        <taxon>Bacteria</taxon>
        <taxon>Pseudomonadati</taxon>
        <taxon>Bacteroidota</taxon>
        <taxon>Flavobacteriia</taxon>
        <taxon>Flavobacteriales</taxon>
        <taxon>Flavobacteriaceae</taxon>
        <taxon>Flavobacterium</taxon>
    </lineage>
</organism>
<protein>
    <submittedName>
        <fullName evidence="1">Uncharacterized protein</fullName>
    </submittedName>
</protein>
<sequence length="227" mass="25004">MTGYLEQTDEKLALQLTNFTSKIDTYNVAFGITAAEVTSIKADGVYLAWSITNFKKIETYKKNWTTFKNILKKGESNVTSNTAPPAPVLDATPPVVPPGVVTRFTTMVNRIKAHQSYTTAIGQNLGIEMTNTQRVNLDSAQPTLKTVMRGGQVNLLWKKGKFGGILIEKDSGVGFVTLDKDFHPDFIDNSTMPAQGQSAVWKYRAIYLLNDEKVGSWSDVVTISVTS</sequence>
<gene>
    <name evidence="1" type="ORF">FNW21_12590</name>
</gene>